<gene>
    <name evidence="1" type="ORF">STSP2_01411</name>
</gene>
<sequence length="123" mass="14048">MSTAVGLLQITRSTYNDYYDRGIFPQNDLWKTNFGEVWDESNLVNPARNMVAGLFVLQGKPGTTLQEKLGNYYGKGNNSNRAYSGKILKGARFVKDFLERKDLRHLSPQECSTLMRELDDIVH</sequence>
<dbReference type="EMBL" id="CP019791">
    <property type="protein sequence ID" value="AQT68255.1"/>
    <property type="molecule type" value="Genomic_DNA"/>
</dbReference>
<name>A0A1U9NKA9_9BACT</name>
<keyword evidence="2" id="KW-1185">Reference proteome</keyword>
<proteinExistence type="predicted"/>
<evidence type="ECO:0000313" key="1">
    <source>
        <dbReference type="EMBL" id="AQT68255.1"/>
    </source>
</evidence>
<dbReference type="AlphaFoldDB" id="A0A1U9NKA9"/>
<dbReference type="STRING" id="1936003.STSP2_01411"/>
<protein>
    <submittedName>
        <fullName evidence="1">Uncharacterized protein</fullName>
    </submittedName>
</protein>
<dbReference type="Proteomes" id="UP000189674">
    <property type="component" value="Chromosome"/>
</dbReference>
<evidence type="ECO:0000313" key="2">
    <source>
        <dbReference type="Proteomes" id="UP000189674"/>
    </source>
</evidence>
<reference evidence="2" key="1">
    <citation type="submission" date="2017-02" db="EMBL/GenBank/DDBJ databases">
        <title>Comparative genomics and description of representatives of a novel lineage of planctomycetes thriving in anoxic sediments.</title>
        <authorList>
            <person name="Spring S."/>
            <person name="Bunk B."/>
            <person name="Sproer C."/>
        </authorList>
    </citation>
    <scope>NUCLEOTIDE SEQUENCE [LARGE SCALE GENOMIC DNA]</scope>
    <source>
        <strain evidence="2">ST-NAGAB-D1</strain>
    </source>
</reference>
<accession>A0A1U9NKA9</accession>
<dbReference type="KEGG" id="alus:STSP2_01411"/>
<organism evidence="1 2">
    <name type="scientific">Anaerohalosphaera lusitana</name>
    <dbReference type="NCBI Taxonomy" id="1936003"/>
    <lineage>
        <taxon>Bacteria</taxon>
        <taxon>Pseudomonadati</taxon>
        <taxon>Planctomycetota</taxon>
        <taxon>Phycisphaerae</taxon>
        <taxon>Sedimentisphaerales</taxon>
        <taxon>Anaerohalosphaeraceae</taxon>
        <taxon>Anaerohalosphaera</taxon>
    </lineage>
</organism>
<dbReference type="RefSeq" id="WP_146661097.1">
    <property type="nucleotide sequence ID" value="NZ_CP019791.1"/>
</dbReference>